<accession>A0A096PEV7</accession>
<dbReference type="AlphaFoldDB" id="A0A096PEV7"/>
<protein>
    <submittedName>
        <fullName evidence="1">WGS project CBME000000000 data, contig CS3487_c002195</fullName>
    </submittedName>
</protein>
<proteinExistence type="predicted"/>
<evidence type="ECO:0000313" key="1">
    <source>
        <dbReference type="EMBL" id="CEG03226.1"/>
    </source>
</evidence>
<reference evidence="1" key="1">
    <citation type="submission" date="2013-05" db="EMBL/GenBank/DDBJ databases">
        <title>Draft genome sequences of six wheat associated Fusarium spp. isolates.</title>
        <authorList>
            <person name="Moolhuijzen P.M."/>
            <person name="Manners J.M."/>
            <person name="Wilcox S."/>
            <person name="Bellgard M.I."/>
            <person name="Gardiner D.M."/>
        </authorList>
    </citation>
    <scope>NUCLEOTIDE SEQUENCE</scope>
    <source>
        <strain evidence="1">CS3487</strain>
    </source>
</reference>
<sequence>MAQVIDHIVRWFNSQPADIIDRQENNKLPRRQDLTAAFEKSVLESYGSDAWDWLIDRGRGEGCDSIASWADKHSRFLEQQVLNYTCDHMVEFTSPSTRIYLD</sequence>
<gene>
    <name evidence="1" type="ORF">BN848_0125380</name>
</gene>
<name>A0A096PEV7_FUSPS</name>
<dbReference type="EMBL" id="CBME010002188">
    <property type="protein sequence ID" value="CEG03226.1"/>
    <property type="molecule type" value="Genomic_DNA"/>
</dbReference>
<dbReference type="EMBL" id="HG317345">
    <property type="protein sequence ID" value="CEG03613.1"/>
    <property type="molecule type" value="Genomic_DNA"/>
</dbReference>
<organism evidence="1">
    <name type="scientific">Fusarium pseudograminearum CS3487</name>
    <dbReference type="NCBI Taxonomy" id="1318458"/>
    <lineage>
        <taxon>Eukaryota</taxon>
        <taxon>Fungi</taxon>
        <taxon>Dikarya</taxon>
        <taxon>Ascomycota</taxon>
        <taxon>Pezizomycotina</taxon>
        <taxon>Sordariomycetes</taxon>
        <taxon>Hypocreomycetidae</taxon>
        <taxon>Hypocreales</taxon>
        <taxon>Nectriaceae</taxon>
        <taxon>Fusarium</taxon>
    </lineage>
</organism>